<gene>
    <name evidence="1" type="ORF">METZ01_LOCUS389282</name>
</gene>
<sequence>MIIDTHPHLFAADLDRYPTDPAA</sequence>
<evidence type="ECO:0000313" key="1">
    <source>
        <dbReference type="EMBL" id="SVD36428.1"/>
    </source>
</evidence>
<accession>A0A382URW5</accession>
<dbReference type="EMBL" id="UINC01145975">
    <property type="protein sequence ID" value="SVD36428.1"/>
    <property type="molecule type" value="Genomic_DNA"/>
</dbReference>
<proteinExistence type="predicted"/>
<protein>
    <submittedName>
        <fullName evidence="1">Uncharacterized protein</fullName>
    </submittedName>
</protein>
<dbReference type="AlphaFoldDB" id="A0A382URW5"/>
<organism evidence="1">
    <name type="scientific">marine metagenome</name>
    <dbReference type="NCBI Taxonomy" id="408172"/>
    <lineage>
        <taxon>unclassified sequences</taxon>
        <taxon>metagenomes</taxon>
        <taxon>ecological metagenomes</taxon>
    </lineage>
</organism>
<name>A0A382URW5_9ZZZZ</name>
<reference evidence="1" key="1">
    <citation type="submission" date="2018-05" db="EMBL/GenBank/DDBJ databases">
        <authorList>
            <person name="Lanie J.A."/>
            <person name="Ng W.-L."/>
            <person name="Kazmierczak K.M."/>
            <person name="Andrzejewski T.M."/>
            <person name="Davidsen T.M."/>
            <person name="Wayne K.J."/>
            <person name="Tettelin H."/>
            <person name="Glass J.I."/>
            <person name="Rusch D."/>
            <person name="Podicherti R."/>
            <person name="Tsui H.-C.T."/>
            <person name="Winkler M.E."/>
        </authorList>
    </citation>
    <scope>NUCLEOTIDE SEQUENCE</scope>
</reference>